<comment type="caution">
    <text evidence="1">The sequence shown here is derived from an EMBL/GenBank/DDBJ whole genome shotgun (WGS) entry which is preliminary data.</text>
</comment>
<accession>A0ABP9C811</accession>
<protein>
    <submittedName>
        <fullName evidence="1">Uncharacterized protein</fullName>
    </submittedName>
</protein>
<dbReference type="EMBL" id="BAABIG010000039">
    <property type="protein sequence ID" value="GAA4806445.1"/>
    <property type="molecule type" value="Genomic_DNA"/>
</dbReference>
<dbReference type="RefSeq" id="WP_345621268.1">
    <property type="nucleotide sequence ID" value="NZ_BAABIG010000039.1"/>
</dbReference>
<sequence length="139" mass="14621">MGDHMFVRVPRDFWELLDAADFDEVEVGSRSADEWASVAQAAVSVGNQGLAVTANLVAVYLAREQIKEFAQRAAAWFGFRAPVERSAPPLVFTITGGAGAETRIEISSRPGPDGVPVLDTAALTRAIVTAMDASSGTAG</sequence>
<keyword evidence="2" id="KW-1185">Reference proteome</keyword>
<gene>
    <name evidence="1" type="ORF">GCM10023220_40550</name>
</gene>
<organism evidence="1 2">
    <name type="scientific">Streptomyces ziwulingensis</name>
    <dbReference type="NCBI Taxonomy" id="1045501"/>
    <lineage>
        <taxon>Bacteria</taxon>
        <taxon>Bacillati</taxon>
        <taxon>Actinomycetota</taxon>
        <taxon>Actinomycetes</taxon>
        <taxon>Kitasatosporales</taxon>
        <taxon>Streptomycetaceae</taxon>
        <taxon>Streptomyces</taxon>
    </lineage>
</organism>
<name>A0ABP9C811_9ACTN</name>
<evidence type="ECO:0000313" key="2">
    <source>
        <dbReference type="Proteomes" id="UP001501265"/>
    </source>
</evidence>
<dbReference type="Proteomes" id="UP001501265">
    <property type="component" value="Unassembled WGS sequence"/>
</dbReference>
<reference evidence="2" key="1">
    <citation type="journal article" date="2019" name="Int. J. Syst. Evol. Microbiol.">
        <title>The Global Catalogue of Microorganisms (GCM) 10K type strain sequencing project: providing services to taxonomists for standard genome sequencing and annotation.</title>
        <authorList>
            <consortium name="The Broad Institute Genomics Platform"/>
            <consortium name="The Broad Institute Genome Sequencing Center for Infectious Disease"/>
            <person name="Wu L."/>
            <person name="Ma J."/>
        </authorList>
    </citation>
    <scope>NUCLEOTIDE SEQUENCE [LARGE SCALE GENOMIC DNA]</scope>
    <source>
        <strain evidence="2">JCM 18081</strain>
    </source>
</reference>
<evidence type="ECO:0000313" key="1">
    <source>
        <dbReference type="EMBL" id="GAA4806445.1"/>
    </source>
</evidence>
<proteinExistence type="predicted"/>